<protein>
    <submittedName>
        <fullName evidence="2">Serine/threonine-protein kinase sepA</fullName>
    </submittedName>
</protein>
<accession>A0A2P2PKE4</accession>
<dbReference type="EMBL" id="GGEC01074698">
    <property type="protein sequence ID" value="MBX55182.1"/>
    <property type="molecule type" value="Transcribed_RNA"/>
</dbReference>
<keyword evidence="2" id="KW-0808">Transferase</keyword>
<keyword evidence="2" id="KW-0418">Kinase</keyword>
<evidence type="ECO:0000313" key="2">
    <source>
        <dbReference type="EMBL" id="MBX55182.1"/>
    </source>
</evidence>
<proteinExistence type="predicted"/>
<feature type="region of interest" description="Disordered" evidence="1">
    <location>
        <begin position="56"/>
        <end position="76"/>
    </location>
</feature>
<dbReference type="AlphaFoldDB" id="A0A2P2PKE4"/>
<organism evidence="2">
    <name type="scientific">Rhizophora mucronata</name>
    <name type="common">Asiatic mangrove</name>
    <dbReference type="NCBI Taxonomy" id="61149"/>
    <lineage>
        <taxon>Eukaryota</taxon>
        <taxon>Viridiplantae</taxon>
        <taxon>Streptophyta</taxon>
        <taxon>Embryophyta</taxon>
        <taxon>Tracheophyta</taxon>
        <taxon>Spermatophyta</taxon>
        <taxon>Magnoliopsida</taxon>
        <taxon>eudicotyledons</taxon>
        <taxon>Gunneridae</taxon>
        <taxon>Pentapetalae</taxon>
        <taxon>rosids</taxon>
        <taxon>fabids</taxon>
        <taxon>Malpighiales</taxon>
        <taxon>Rhizophoraceae</taxon>
        <taxon>Rhizophora</taxon>
    </lineage>
</organism>
<evidence type="ECO:0000256" key="1">
    <source>
        <dbReference type="SAM" id="MobiDB-lite"/>
    </source>
</evidence>
<reference evidence="2" key="1">
    <citation type="submission" date="2018-02" db="EMBL/GenBank/DDBJ databases">
        <title>Rhizophora mucronata_Transcriptome.</title>
        <authorList>
            <person name="Meera S.P."/>
            <person name="Sreeshan A."/>
            <person name="Augustine A."/>
        </authorList>
    </citation>
    <scope>NUCLEOTIDE SEQUENCE</scope>
    <source>
        <tissue evidence="2">Leaf</tissue>
    </source>
</reference>
<sequence>MEVRRCRLARHLSPSECDSETLQTGHFQTKKDSNRRIPATTTRELRRRKQRVGRWNILGRQTGRERKRDRDRAVGSGRVKPISYPVRSCCFSVSSHIKFGSNLTRYFFKDIFCIFSSLSF</sequence>
<name>A0A2P2PKE4_RHIMU</name>
<dbReference type="GO" id="GO:0016301">
    <property type="term" value="F:kinase activity"/>
    <property type="evidence" value="ECO:0007669"/>
    <property type="project" value="UniProtKB-KW"/>
</dbReference>
<feature type="compositionally biased region" description="Basic and acidic residues" evidence="1">
    <location>
        <begin position="62"/>
        <end position="73"/>
    </location>
</feature>